<dbReference type="STRING" id="1193713.GCA_001636315_04082"/>
<dbReference type="Proteomes" id="UP000282892">
    <property type="component" value="Chromosome"/>
</dbReference>
<evidence type="ECO:0000313" key="2">
    <source>
        <dbReference type="Proteomes" id="UP000282892"/>
    </source>
</evidence>
<keyword evidence="2" id="KW-1185">Reference proteome</keyword>
<evidence type="ECO:0000313" key="1">
    <source>
        <dbReference type="EMBL" id="AZU61244.1"/>
    </source>
</evidence>
<organism evidence="1 2">
    <name type="scientific">Neobacillus mesonae</name>
    <dbReference type="NCBI Taxonomy" id="1193713"/>
    <lineage>
        <taxon>Bacteria</taxon>
        <taxon>Bacillati</taxon>
        <taxon>Bacillota</taxon>
        <taxon>Bacilli</taxon>
        <taxon>Bacillales</taxon>
        <taxon>Bacillaceae</taxon>
        <taxon>Neobacillus</taxon>
    </lineage>
</organism>
<gene>
    <name evidence="1" type="ORF">CHR53_08200</name>
</gene>
<dbReference type="RefSeq" id="WP_127486111.1">
    <property type="nucleotide sequence ID" value="NZ_CP022572.1"/>
</dbReference>
<dbReference type="AlphaFoldDB" id="A0A3T0HVS2"/>
<dbReference type="OrthoDB" id="2938417at2"/>
<sequence>MDKAIIIGVYNFVSFQLCQTLLNKGIEVKGIQIDSQTNLFLEEKRLEIGRNANFIEESLPHLNKADGGEKSGKQPLILSVYDLYMQRHEKIIEDKTVLNEIVHYLEQNKNSTNLVIIAPIQFLIDNRSFITPFLARTRDLEMNIQMIYLPTIFGPWQPPIFMFQQAIASSYHEANITPSDREWTEDALFAADAAETMYEIIETGNPGSYLLESGKKGYWEQCAAYFDKNIKASEQRISVPMDREITRVKAKFLTPISEAVTLQKEHMKLLNNTNF</sequence>
<evidence type="ECO:0008006" key="3">
    <source>
        <dbReference type="Google" id="ProtNLM"/>
    </source>
</evidence>
<proteinExistence type="predicted"/>
<reference evidence="1 2" key="1">
    <citation type="submission" date="2017-07" db="EMBL/GenBank/DDBJ databases">
        <title>The complete genome sequence of Bacillus mesonae strain H20-5, an efficient strain improving plant abiotic stress resistance.</title>
        <authorList>
            <person name="Kim S.Y."/>
            <person name="Song H."/>
            <person name="Sang M.K."/>
            <person name="Weon H.-Y."/>
            <person name="Song J."/>
        </authorList>
    </citation>
    <scope>NUCLEOTIDE SEQUENCE [LARGE SCALE GENOMIC DNA]</scope>
    <source>
        <strain evidence="1 2">H20-5</strain>
    </source>
</reference>
<accession>A0A3T0HVS2</accession>
<dbReference type="EMBL" id="CP022572">
    <property type="protein sequence ID" value="AZU61244.1"/>
    <property type="molecule type" value="Genomic_DNA"/>
</dbReference>
<dbReference type="KEGG" id="nmk:CHR53_08200"/>
<protein>
    <recommendedName>
        <fullName evidence="3">NAD(P)-dependent oxidoreductase</fullName>
    </recommendedName>
</protein>
<name>A0A3T0HVS2_9BACI</name>